<evidence type="ECO:0000313" key="2">
    <source>
        <dbReference type="Proteomes" id="UP001596472"/>
    </source>
</evidence>
<proteinExistence type="predicted"/>
<accession>A0ABW2L2S7</accession>
<sequence>MRGSPLIRTLIVLITLLVAGIGLSALGSHRSVDEGNQATTPLAPEADPTSVTSPFVLTLSAPAQSVAVESLGQTYSYDSSSQTISGSLPVELGHPTLFIDIEWADPQPSPRFAKLVLEPAGFATQTKIFDATGAISDVWELHLHHHDHE</sequence>
<dbReference type="EMBL" id="JBHTBS010000002">
    <property type="protein sequence ID" value="MFC7336612.1"/>
    <property type="molecule type" value="Genomic_DNA"/>
</dbReference>
<keyword evidence="2" id="KW-1185">Reference proteome</keyword>
<reference evidence="2" key="1">
    <citation type="journal article" date="2019" name="Int. J. Syst. Evol. Microbiol.">
        <title>The Global Catalogue of Microorganisms (GCM) 10K type strain sequencing project: providing services to taxonomists for standard genome sequencing and annotation.</title>
        <authorList>
            <consortium name="The Broad Institute Genomics Platform"/>
            <consortium name="The Broad Institute Genome Sequencing Center for Infectious Disease"/>
            <person name="Wu L."/>
            <person name="Ma J."/>
        </authorList>
    </citation>
    <scope>NUCLEOTIDE SEQUENCE [LARGE SCALE GENOMIC DNA]</scope>
    <source>
        <strain evidence="2">CGMCC 4.1467</strain>
    </source>
</reference>
<gene>
    <name evidence="1" type="ORF">ACFQY0_05450</name>
</gene>
<evidence type="ECO:0000313" key="1">
    <source>
        <dbReference type="EMBL" id="MFC7336612.1"/>
    </source>
</evidence>
<dbReference type="RefSeq" id="WP_379710037.1">
    <property type="nucleotide sequence ID" value="NZ_JBHTBS010000002.1"/>
</dbReference>
<dbReference type="Proteomes" id="UP001596472">
    <property type="component" value="Unassembled WGS sequence"/>
</dbReference>
<protein>
    <submittedName>
        <fullName evidence="1">Uncharacterized protein</fullName>
    </submittedName>
</protein>
<comment type="caution">
    <text evidence="1">The sequence shown here is derived from an EMBL/GenBank/DDBJ whole genome shotgun (WGS) entry which is preliminary data.</text>
</comment>
<name>A0ABW2L2S7_9BACT</name>
<organism evidence="1 2">
    <name type="scientific">Haloferula chungangensis</name>
    <dbReference type="NCBI Taxonomy" id="1048331"/>
    <lineage>
        <taxon>Bacteria</taxon>
        <taxon>Pseudomonadati</taxon>
        <taxon>Verrucomicrobiota</taxon>
        <taxon>Verrucomicrobiia</taxon>
        <taxon>Verrucomicrobiales</taxon>
        <taxon>Verrucomicrobiaceae</taxon>
        <taxon>Haloferula</taxon>
    </lineage>
</organism>